<dbReference type="GO" id="GO:0046872">
    <property type="term" value="F:metal ion binding"/>
    <property type="evidence" value="ECO:0007669"/>
    <property type="project" value="UniProtKB-KW"/>
</dbReference>
<organism evidence="11">
    <name type="scientific">marine metagenome</name>
    <dbReference type="NCBI Taxonomy" id="408172"/>
    <lineage>
        <taxon>unclassified sequences</taxon>
        <taxon>metagenomes</taxon>
        <taxon>ecological metagenomes</taxon>
    </lineage>
</organism>
<keyword evidence="7" id="KW-0464">Manganese</keyword>
<dbReference type="EMBL" id="UINC01039404">
    <property type="protein sequence ID" value="SVB37838.1"/>
    <property type="molecule type" value="Genomic_DNA"/>
</dbReference>
<evidence type="ECO:0000256" key="3">
    <source>
        <dbReference type="ARBA" id="ARBA00010141"/>
    </source>
</evidence>
<keyword evidence="8" id="KW-0119">Carbohydrate metabolism</keyword>
<comment type="cofactor">
    <cofactor evidence="1">
        <name>NAD(+)</name>
        <dbReference type="ChEBI" id="CHEBI:57540"/>
    </cofactor>
</comment>
<dbReference type="SUPFAM" id="SSF51735">
    <property type="entry name" value="NAD(P)-binding Rossmann-fold domains"/>
    <property type="match status" value="1"/>
</dbReference>
<evidence type="ECO:0000256" key="7">
    <source>
        <dbReference type="ARBA" id="ARBA00023211"/>
    </source>
</evidence>
<dbReference type="InterPro" id="IPR053715">
    <property type="entry name" value="GH4_Enzyme_sf"/>
</dbReference>
<dbReference type="Pfam" id="PF02056">
    <property type="entry name" value="Glyco_hydro_4"/>
    <property type="match status" value="1"/>
</dbReference>
<proteinExistence type="inferred from homology"/>
<keyword evidence="6" id="KW-0520">NAD</keyword>
<evidence type="ECO:0000256" key="5">
    <source>
        <dbReference type="ARBA" id="ARBA00022801"/>
    </source>
</evidence>
<dbReference type="GO" id="GO:0005975">
    <property type="term" value="P:carbohydrate metabolic process"/>
    <property type="evidence" value="ECO:0007669"/>
    <property type="project" value="InterPro"/>
</dbReference>
<name>A0A382DHI5_9ZZZZ</name>
<dbReference type="PANTHER" id="PTHR32092:SF6">
    <property type="entry name" value="ALPHA-GALACTOSIDASE"/>
    <property type="match status" value="1"/>
</dbReference>
<comment type="similarity">
    <text evidence="3">Belongs to the glycosyl hydrolase 4 family.</text>
</comment>
<feature type="non-terminal residue" evidence="11">
    <location>
        <position position="1"/>
    </location>
</feature>
<dbReference type="InterPro" id="IPR015955">
    <property type="entry name" value="Lactate_DH/Glyco_Ohase_4_C"/>
</dbReference>
<dbReference type="PANTHER" id="PTHR32092">
    <property type="entry name" value="6-PHOSPHO-BETA-GLUCOSIDASE-RELATED"/>
    <property type="match status" value="1"/>
</dbReference>
<dbReference type="Gene3D" id="3.90.1820.10">
    <property type="entry name" value="AglA-like glucosidase"/>
    <property type="match status" value="1"/>
</dbReference>
<dbReference type="AlphaFoldDB" id="A0A382DHI5"/>
<dbReference type="GO" id="GO:0004553">
    <property type="term" value="F:hydrolase activity, hydrolyzing O-glycosyl compounds"/>
    <property type="evidence" value="ECO:0007669"/>
    <property type="project" value="InterPro"/>
</dbReference>
<dbReference type="GO" id="GO:0016616">
    <property type="term" value="F:oxidoreductase activity, acting on the CH-OH group of donors, NAD or NADP as acceptor"/>
    <property type="evidence" value="ECO:0007669"/>
    <property type="project" value="InterPro"/>
</dbReference>
<evidence type="ECO:0000256" key="9">
    <source>
        <dbReference type="ARBA" id="ARBA00023295"/>
    </source>
</evidence>
<sequence>MNKRIVLIGAGSTNFGLGTVSDLFKSQIFQGSTIVLHDINKEALSKTEKIALQYKEQKKVNINIEAHLSRKDALQGADYCVISIEVGDRFELWEQDWKIPQQFGIKQVFGENGGPGGMFHSMRIIPPILEICEDISRICPDAIVFSYSNPMQRICHTVTTKYPDLKFTGLCHEIASMERHLPEILNTPFSNIEIKAGGLNHFSILVEAKYKDTGKDAYPEIREKAPEYFKDLINTWDGQVSKPGAERGVFFELFNRYNYLPITTDSHLGEYLQWAYSVADHEGILDFYN</sequence>
<evidence type="ECO:0000256" key="4">
    <source>
        <dbReference type="ARBA" id="ARBA00022723"/>
    </source>
</evidence>
<dbReference type="InterPro" id="IPR022616">
    <property type="entry name" value="Glyco_hydro_4_C"/>
</dbReference>
<comment type="cofactor">
    <cofactor evidence="2">
        <name>Mn(2+)</name>
        <dbReference type="ChEBI" id="CHEBI:29035"/>
    </cofactor>
</comment>
<dbReference type="SUPFAM" id="SSF56327">
    <property type="entry name" value="LDH C-terminal domain-like"/>
    <property type="match status" value="1"/>
</dbReference>
<keyword evidence="5" id="KW-0378">Hydrolase</keyword>
<reference evidence="11" key="1">
    <citation type="submission" date="2018-05" db="EMBL/GenBank/DDBJ databases">
        <authorList>
            <person name="Lanie J.A."/>
            <person name="Ng W.-L."/>
            <person name="Kazmierczak K.M."/>
            <person name="Andrzejewski T.M."/>
            <person name="Davidsen T.M."/>
            <person name="Wayne K.J."/>
            <person name="Tettelin H."/>
            <person name="Glass J.I."/>
            <person name="Rusch D."/>
            <person name="Podicherti R."/>
            <person name="Tsui H.-C.T."/>
            <person name="Winkler M.E."/>
        </authorList>
    </citation>
    <scope>NUCLEOTIDE SEQUENCE</scope>
</reference>
<dbReference type="Pfam" id="PF11975">
    <property type="entry name" value="Glyco_hydro_4C"/>
    <property type="match status" value="1"/>
</dbReference>
<dbReference type="PRINTS" id="PR00732">
    <property type="entry name" value="GLHYDRLASE4"/>
</dbReference>
<evidence type="ECO:0000259" key="10">
    <source>
        <dbReference type="Pfam" id="PF11975"/>
    </source>
</evidence>
<feature type="domain" description="Glycosyl hydrolase family 4 C-terminal" evidence="10">
    <location>
        <begin position="198"/>
        <end position="271"/>
    </location>
</feature>
<keyword evidence="4" id="KW-0479">Metal-binding</keyword>
<feature type="non-terminal residue" evidence="11">
    <location>
        <position position="289"/>
    </location>
</feature>
<evidence type="ECO:0000313" key="11">
    <source>
        <dbReference type="EMBL" id="SVB37838.1"/>
    </source>
</evidence>
<evidence type="ECO:0000256" key="6">
    <source>
        <dbReference type="ARBA" id="ARBA00023027"/>
    </source>
</evidence>
<evidence type="ECO:0000256" key="8">
    <source>
        <dbReference type="ARBA" id="ARBA00023277"/>
    </source>
</evidence>
<dbReference type="InterPro" id="IPR036291">
    <property type="entry name" value="NAD(P)-bd_dom_sf"/>
</dbReference>
<gene>
    <name evidence="11" type="ORF">METZ01_LOCUS190692</name>
</gene>
<evidence type="ECO:0000256" key="1">
    <source>
        <dbReference type="ARBA" id="ARBA00001911"/>
    </source>
</evidence>
<accession>A0A382DHI5</accession>
<dbReference type="InterPro" id="IPR001088">
    <property type="entry name" value="Glyco_hydro_4"/>
</dbReference>
<evidence type="ECO:0000256" key="2">
    <source>
        <dbReference type="ARBA" id="ARBA00001936"/>
    </source>
</evidence>
<keyword evidence="9" id="KW-0326">Glycosidase</keyword>
<protein>
    <recommendedName>
        <fullName evidence="10">Glycosyl hydrolase family 4 C-terminal domain-containing protein</fullName>
    </recommendedName>
</protein>